<feature type="compositionally biased region" description="Acidic residues" evidence="1">
    <location>
        <begin position="174"/>
        <end position="187"/>
    </location>
</feature>
<protein>
    <submittedName>
        <fullName evidence="3">DUF1769-domain-containing protein</fullName>
    </submittedName>
</protein>
<dbReference type="PANTHER" id="PTHR34826:SF2">
    <property type="entry name" value="UPF0590 PROTEIN C409.17C"/>
    <property type="match status" value="1"/>
</dbReference>
<gene>
    <name evidence="3" type="ORF">K431DRAFT_216212</name>
</gene>
<organism evidence="3 4">
    <name type="scientific">Polychaeton citri CBS 116435</name>
    <dbReference type="NCBI Taxonomy" id="1314669"/>
    <lineage>
        <taxon>Eukaryota</taxon>
        <taxon>Fungi</taxon>
        <taxon>Dikarya</taxon>
        <taxon>Ascomycota</taxon>
        <taxon>Pezizomycotina</taxon>
        <taxon>Dothideomycetes</taxon>
        <taxon>Dothideomycetidae</taxon>
        <taxon>Capnodiales</taxon>
        <taxon>Capnodiaceae</taxon>
        <taxon>Polychaeton</taxon>
    </lineage>
</organism>
<evidence type="ECO:0000313" key="4">
    <source>
        <dbReference type="Proteomes" id="UP000799441"/>
    </source>
</evidence>
<evidence type="ECO:0000259" key="2">
    <source>
        <dbReference type="Pfam" id="PF08588"/>
    </source>
</evidence>
<dbReference type="Pfam" id="PF08588">
    <property type="entry name" value="Duc1"/>
    <property type="match status" value="1"/>
</dbReference>
<reference evidence="3" key="1">
    <citation type="journal article" date="2020" name="Stud. Mycol.">
        <title>101 Dothideomycetes genomes: a test case for predicting lifestyles and emergence of pathogens.</title>
        <authorList>
            <person name="Haridas S."/>
            <person name="Albert R."/>
            <person name="Binder M."/>
            <person name="Bloem J."/>
            <person name="Labutti K."/>
            <person name="Salamov A."/>
            <person name="Andreopoulos B."/>
            <person name="Baker S."/>
            <person name="Barry K."/>
            <person name="Bills G."/>
            <person name="Bluhm B."/>
            <person name="Cannon C."/>
            <person name="Castanera R."/>
            <person name="Culley D."/>
            <person name="Daum C."/>
            <person name="Ezra D."/>
            <person name="Gonzalez J."/>
            <person name="Henrissat B."/>
            <person name="Kuo A."/>
            <person name="Liang C."/>
            <person name="Lipzen A."/>
            <person name="Lutzoni F."/>
            <person name="Magnuson J."/>
            <person name="Mondo S."/>
            <person name="Nolan M."/>
            <person name="Ohm R."/>
            <person name="Pangilinan J."/>
            <person name="Park H.-J."/>
            <person name="Ramirez L."/>
            <person name="Alfaro M."/>
            <person name="Sun H."/>
            <person name="Tritt A."/>
            <person name="Yoshinaga Y."/>
            <person name="Zwiers L.-H."/>
            <person name="Turgeon B."/>
            <person name="Goodwin S."/>
            <person name="Spatafora J."/>
            <person name="Crous P."/>
            <person name="Grigoriev I."/>
        </authorList>
    </citation>
    <scope>NUCLEOTIDE SEQUENCE</scope>
    <source>
        <strain evidence="3">CBS 116435</strain>
    </source>
</reference>
<evidence type="ECO:0000256" key="1">
    <source>
        <dbReference type="SAM" id="MobiDB-lite"/>
    </source>
</evidence>
<dbReference type="AlphaFoldDB" id="A0A9P4QI99"/>
<name>A0A9P4QI99_9PEZI</name>
<dbReference type="EMBL" id="MU003768">
    <property type="protein sequence ID" value="KAF2725381.1"/>
    <property type="molecule type" value="Genomic_DNA"/>
</dbReference>
<comment type="caution">
    <text evidence="3">The sequence shown here is derived from an EMBL/GenBank/DDBJ whole genome shotgun (WGS) entry which is preliminary data.</text>
</comment>
<dbReference type="PANTHER" id="PTHR34826">
    <property type="entry name" value="UPF0590 PROTEIN C409.17C"/>
    <property type="match status" value="1"/>
</dbReference>
<dbReference type="OrthoDB" id="2119945at2759"/>
<dbReference type="InterPro" id="IPR013897">
    <property type="entry name" value="Duc1"/>
</dbReference>
<feature type="region of interest" description="Disordered" evidence="1">
    <location>
        <begin position="174"/>
        <end position="196"/>
    </location>
</feature>
<dbReference type="Proteomes" id="UP000799441">
    <property type="component" value="Unassembled WGS sequence"/>
</dbReference>
<proteinExistence type="predicted"/>
<keyword evidence="4" id="KW-1185">Reference proteome</keyword>
<evidence type="ECO:0000313" key="3">
    <source>
        <dbReference type="EMBL" id="KAF2725381.1"/>
    </source>
</evidence>
<sequence length="386" mass="43282">MGNGDIDSKEAKQEAEKYRLTVTAGPSYDTSLHKPVLVNTDGATYIENEFLRAKIKVRIRGYKGLPSSCPSSSPYFNDPMHTKDQYSVAFSFVPKQDLPSTNTVWGNDFDHPIRDRLPPGFNTAFRIVKEFIDPGLQCDAYADEPWLYGPSLSCWFAFRMGDKIGHKEDFAAPSEEDVMTEGADGDEAAQTRKGLDLPENSEKRRKFFLDATNRSKFTFEKGRVYQGDFYNPYLDFGKLAVKLPGFSLGVVKYIDGKTHCLRYVFKNRETGDLYFNVNMKLLFGDELQKALEEDRKTHRDGTASPRSQGPEEHKKSSDVGSQTPAALSKAHKPKPSANTVDPAKVDTTASEPDDEESVDEIVELLQNTATKDLRNSKIDIIKSLSD</sequence>
<feature type="region of interest" description="Disordered" evidence="1">
    <location>
        <begin position="293"/>
        <end position="358"/>
    </location>
</feature>
<feature type="domain" description="Domain of unknown function at the cortex 1" evidence="2">
    <location>
        <begin position="19"/>
        <end position="281"/>
    </location>
</feature>
<accession>A0A9P4QI99</accession>